<name>A0A0H3F4N7_RAHSY</name>
<dbReference type="NCBIfam" id="NF007429">
    <property type="entry name" value="PRK09974.1"/>
    <property type="match status" value="1"/>
</dbReference>
<dbReference type="GO" id="GO:0003677">
    <property type="term" value="F:DNA binding"/>
    <property type="evidence" value="ECO:0007669"/>
    <property type="project" value="InterPro"/>
</dbReference>
<reference evidence="2 4" key="2">
    <citation type="journal article" date="2012" name="J. Bacteriol.">
        <title>Complete Genome Sequence of Rahnella sp. Strain Y9602, a Gammaproteobacterium Isolate from Metal- and Radionuclide-Contaminated Soil.</title>
        <authorList>
            <person name="Martinez R.J."/>
            <person name="Bruce D."/>
            <person name="Detter C."/>
            <person name="Goodwin L.A."/>
            <person name="Han J."/>
            <person name="Han C.S."/>
            <person name="Held B."/>
            <person name="Land M.L."/>
            <person name="Mikhailova N."/>
            <person name="Nolan M."/>
            <person name="Pennacchio L."/>
            <person name="Pitluck S."/>
            <person name="Tapia R."/>
            <person name="Woyke T."/>
            <person name="Sobecky P.A."/>
        </authorList>
    </citation>
    <scope>NUCLEOTIDE SEQUENCE [LARGE SCALE GENOMIC DNA]</scope>
    <source>
        <strain evidence="2 4">Y9602</strain>
    </source>
</reference>
<protein>
    <submittedName>
        <fullName evidence="2">Transcriptional regulator, AbrB family</fullName>
    </submittedName>
    <submittedName>
        <fullName evidence="3">Type II toxin-antitoxin system PrlF family antitoxin</fullName>
    </submittedName>
</protein>
<dbReference type="Proteomes" id="UP000007257">
    <property type="component" value="Chromosome"/>
</dbReference>
<dbReference type="SUPFAM" id="SSF89447">
    <property type="entry name" value="AbrB/MazE/MraZ-like"/>
    <property type="match status" value="1"/>
</dbReference>
<dbReference type="GO" id="GO:0003700">
    <property type="term" value="F:DNA-binding transcription factor activity"/>
    <property type="evidence" value="ECO:0007669"/>
    <property type="project" value="InterPro"/>
</dbReference>
<dbReference type="AlphaFoldDB" id="A0A0H3F4N7"/>
<evidence type="ECO:0000313" key="4">
    <source>
        <dbReference type="Proteomes" id="UP000007257"/>
    </source>
</evidence>
<dbReference type="SMART" id="SM00966">
    <property type="entry name" value="SpoVT_AbrB"/>
    <property type="match status" value="1"/>
</dbReference>
<evidence type="ECO:0000313" key="3">
    <source>
        <dbReference type="EMBL" id="MFD3225964.1"/>
    </source>
</evidence>
<dbReference type="EMBL" id="CP002505">
    <property type="protein sequence ID" value="ADW71717.1"/>
    <property type="molecule type" value="Genomic_DNA"/>
</dbReference>
<dbReference type="InterPro" id="IPR031848">
    <property type="entry name" value="PrlF_antitoxin"/>
</dbReference>
<evidence type="ECO:0000313" key="2">
    <source>
        <dbReference type="EMBL" id="ADW71717.1"/>
    </source>
</evidence>
<dbReference type="Proteomes" id="UP001598201">
    <property type="component" value="Unassembled WGS sequence"/>
</dbReference>
<dbReference type="HOGENOM" id="CLU_143957_0_0_6"/>
<dbReference type="Gene3D" id="2.10.260.10">
    <property type="match status" value="1"/>
</dbReference>
<accession>A0A0H3F4N7</accession>
<dbReference type="GO" id="GO:0097351">
    <property type="term" value="F:toxin sequestering activity"/>
    <property type="evidence" value="ECO:0007669"/>
    <property type="project" value="InterPro"/>
</dbReference>
<proteinExistence type="predicted"/>
<dbReference type="EMBL" id="JBHUCJ010000067">
    <property type="protein sequence ID" value="MFD3225964.1"/>
    <property type="molecule type" value="Genomic_DNA"/>
</dbReference>
<dbReference type="Pfam" id="PF15937">
    <property type="entry name" value="PrlF_antitoxin"/>
    <property type="match status" value="1"/>
</dbReference>
<reference evidence="4" key="1">
    <citation type="submission" date="2011-01" db="EMBL/GenBank/DDBJ databases">
        <title>Complete sequence of chromosome of Rahnella sp. Y9602.</title>
        <authorList>
            <consortium name="US DOE Joint Genome Institute"/>
            <person name="Lucas S."/>
            <person name="Copeland A."/>
            <person name="Lapidus A."/>
            <person name="Cheng J.-F."/>
            <person name="Goodwin L."/>
            <person name="Pitluck S."/>
            <person name="Lu M."/>
            <person name="Detter J.C."/>
            <person name="Han C."/>
            <person name="Tapia R."/>
            <person name="Land M."/>
            <person name="Hauser L."/>
            <person name="Kyrpides N."/>
            <person name="Ivanova N."/>
            <person name="Ovchinnikova G."/>
            <person name="Pagani I."/>
            <person name="Sobecky P.A."/>
            <person name="Martinez R.J."/>
            <person name="Woyke T."/>
        </authorList>
    </citation>
    <scope>NUCLEOTIDE SEQUENCE [LARGE SCALE GENOMIC DNA]</scope>
    <source>
        <strain evidence="4">Y9602</strain>
    </source>
</reference>
<dbReference type="GeneID" id="95419187"/>
<evidence type="ECO:0000313" key="5">
    <source>
        <dbReference type="Proteomes" id="UP001598201"/>
    </source>
</evidence>
<dbReference type="InterPro" id="IPR037914">
    <property type="entry name" value="SpoVT-AbrB_sf"/>
</dbReference>
<sequence>MSASALWGIKFEAESKVTRRFQTTIPATIRKALNLTENDRIQYKILPDGQVVISRQLEEAEDPVISAFLGFVAKDMLNNPENMQPVTLSLHEKINVLTAGMAIDLESPLSDDDE</sequence>
<keyword evidence="5" id="KW-1185">Reference proteome</keyword>
<organism evidence="2 4">
    <name type="scientific">Rahnella sp. (strain Y9602)</name>
    <dbReference type="NCBI Taxonomy" id="2703885"/>
    <lineage>
        <taxon>Bacteria</taxon>
        <taxon>Pseudomonadati</taxon>
        <taxon>Pseudomonadota</taxon>
        <taxon>Gammaproteobacteria</taxon>
        <taxon>Enterobacterales</taxon>
        <taxon>Yersiniaceae</taxon>
        <taxon>Rahnella</taxon>
    </lineage>
</organism>
<dbReference type="RefSeq" id="WP_013573435.1">
    <property type="nucleotide sequence ID" value="NC_015061.1"/>
</dbReference>
<feature type="domain" description="SpoVT-AbrB" evidence="1">
    <location>
        <begin position="15"/>
        <end position="61"/>
    </location>
</feature>
<dbReference type="GO" id="GO:0001558">
    <property type="term" value="P:regulation of cell growth"/>
    <property type="evidence" value="ECO:0007669"/>
    <property type="project" value="InterPro"/>
</dbReference>
<dbReference type="NCBIfam" id="TIGR01439">
    <property type="entry name" value="lp_hng_hel_AbrB"/>
    <property type="match status" value="1"/>
</dbReference>
<dbReference type="eggNOG" id="COG2002">
    <property type="taxonomic scope" value="Bacteria"/>
</dbReference>
<evidence type="ECO:0000259" key="1">
    <source>
        <dbReference type="SMART" id="SM00966"/>
    </source>
</evidence>
<gene>
    <name evidence="2" type="ordered locus">Rahaq_0084</name>
    <name evidence="3" type="ORF">ACFPK4_20660</name>
</gene>
<dbReference type="KEGG" id="rah:Rahaq_0084"/>
<dbReference type="InterPro" id="IPR007159">
    <property type="entry name" value="SpoVT-AbrB_dom"/>
</dbReference>
<dbReference type="OrthoDB" id="426345at2"/>
<reference evidence="3 5" key="3">
    <citation type="submission" date="2024-09" db="EMBL/GenBank/DDBJ databases">
        <title>Genomes of Rahnella.</title>
        <authorList>
            <person name="Mnguni F.C."/>
            <person name="Shin G.Y."/>
            <person name="Coutinho T."/>
        </authorList>
    </citation>
    <scope>NUCLEOTIDE SEQUENCE [LARGE SCALE GENOMIC DNA]</scope>
    <source>
        <strain evidence="3 5">20WA0057</strain>
    </source>
</reference>